<dbReference type="PANTHER" id="PTHR34989:SF1">
    <property type="entry name" value="PROTEIN HDED"/>
    <property type="match status" value="1"/>
</dbReference>
<evidence type="ECO:0008006" key="4">
    <source>
        <dbReference type="Google" id="ProtNLM"/>
    </source>
</evidence>
<dbReference type="Proteomes" id="UP000318825">
    <property type="component" value="Unassembled WGS sequence"/>
</dbReference>
<evidence type="ECO:0000313" key="2">
    <source>
        <dbReference type="EMBL" id="GEC15978.1"/>
    </source>
</evidence>
<evidence type="ECO:0000313" key="3">
    <source>
        <dbReference type="Proteomes" id="UP000318825"/>
    </source>
</evidence>
<dbReference type="RefSeq" id="WP_141383631.1">
    <property type="nucleotide sequence ID" value="NZ_BJNF01000046.1"/>
</dbReference>
<dbReference type="InterPro" id="IPR052712">
    <property type="entry name" value="Acid_resist_chaperone_HdeD"/>
</dbReference>
<reference evidence="2 3" key="1">
    <citation type="submission" date="2019-06" db="EMBL/GenBank/DDBJ databases">
        <title>Whole genome shotgun sequence of Nitrobacter winogradskyi NBRC 14297.</title>
        <authorList>
            <person name="Hosoyama A."/>
            <person name="Uohara A."/>
            <person name="Ohji S."/>
            <person name="Ichikawa N."/>
        </authorList>
    </citation>
    <scope>NUCLEOTIDE SEQUENCE [LARGE SCALE GENOMIC DNA]</scope>
    <source>
        <strain evidence="2 3">NBRC 14297</strain>
    </source>
</reference>
<feature type="transmembrane region" description="Helical" evidence="1">
    <location>
        <begin position="49"/>
        <end position="73"/>
    </location>
</feature>
<dbReference type="PANTHER" id="PTHR34989">
    <property type="entry name" value="PROTEIN HDED"/>
    <property type="match status" value="1"/>
</dbReference>
<dbReference type="Pfam" id="PF03729">
    <property type="entry name" value="DUF308"/>
    <property type="match status" value="2"/>
</dbReference>
<dbReference type="EMBL" id="BJNF01000046">
    <property type="protein sequence ID" value="GEC15978.1"/>
    <property type="molecule type" value="Genomic_DNA"/>
</dbReference>
<sequence>MTTPSQDFERLQLKVSSKVREHWKALLFKGVLLVLLGLAAIVVPPLASLAITIFLGWLFLVGGVVGLAATFWAQKTPGSWWSLLSAVLAILVGILLLVQPIRGMLTLTIVVGAYFLAEGAVTIMYALEHRRRLSERWGWLLIAGVMDIIIAGVIIIGFPGSASWAIGLLVGLNMIFGGASLIGIALAARKVRSSISHSDSEV</sequence>
<comment type="caution">
    <text evidence="2">The sequence shown here is derived from an EMBL/GenBank/DDBJ whole genome shotgun (WGS) entry which is preliminary data.</text>
</comment>
<dbReference type="AlphaFoldDB" id="A0A4Y3WBY0"/>
<feature type="transmembrane region" description="Helical" evidence="1">
    <location>
        <begin position="104"/>
        <end position="127"/>
    </location>
</feature>
<keyword evidence="1" id="KW-1133">Transmembrane helix</keyword>
<feature type="transmembrane region" description="Helical" evidence="1">
    <location>
        <begin position="164"/>
        <end position="188"/>
    </location>
</feature>
<dbReference type="OrthoDB" id="21979at2"/>
<gene>
    <name evidence="2" type="ORF">NWI01_18700</name>
</gene>
<name>A0A4Y3WBY0_NITWI</name>
<feature type="transmembrane region" description="Helical" evidence="1">
    <location>
        <begin position="26"/>
        <end position="43"/>
    </location>
</feature>
<feature type="transmembrane region" description="Helical" evidence="1">
    <location>
        <begin position="80"/>
        <end position="98"/>
    </location>
</feature>
<protein>
    <recommendedName>
        <fullName evidence="4">HdeD protein</fullName>
    </recommendedName>
</protein>
<evidence type="ECO:0000256" key="1">
    <source>
        <dbReference type="SAM" id="Phobius"/>
    </source>
</evidence>
<proteinExistence type="predicted"/>
<feature type="transmembrane region" description="Helical" evidence="1">
    <location>
        <begin position="139"/>
        <end position="158"/>
    </location>
</feature>
<accession>A0A4Y3WBY0</accession>
<keyword evidence="1" id="KW-0812">Transmembrane</keyword>
<dbReference type="GO" id="GO:0005886">
    <property type="term" value="C:plasma membrane"/>
    <property type="evidence" value="ECO:0007669"/>
    <property type="project" value="TreeGrafter"/>
</dbReference>
<keyword evidence="1" id="KW-0472">Membrane</keyword>
<dbReference type="InterPro" id="IPR005325">
    <property type="entry name" value="DUF308_memb"/>
</dbReference>
<organism evidence="2 3">
    <name type="scientific">Nitrobacter winogradskyi</name>
    <name type="common">Nitrobacter agilis</name>
    <dbReference type="NCBI Taxonomy" id="913"/>
    <lineage>
        <taxon>Bacteria</taxon>
        <taxon>Pseudomonadati</taxon>
        <taxon>Pseudomonadota</taxon>
        <taxon>Alphaproteobacteria</taxon>
        <taxon>Hyphomicrobiales</taxon>
        <taxon>Nitrobacteraceae</taxon>
        <taxon>Nitrobacter</taxon>
    </lineage>
</organism>